<dbReference type="GO" id="GO:0005886">
    <property type="term" value="C:plasma membrane"/>
    <property type="evidence" value="ECO:0007669"/>
    <property type="project" value="UniProtKB-SubCell"/>
</dbReference>
<keyword evidence="3" id="KW-0813">Transport</keyword>
<sequence>MFNKFIKRPVLSAVISIIVLILGLIGITTLPISQYPDIAPPTVQVSASYDGANAEAVLNSVIVPLEEAINGVEGMTYMTSTATSGSASISVYFELGTDPDIAAVNVQNSVSTATNLLPSEVTQAGVTTEKQQSSNVFIFGLYSENDIYDEEFIQNYAEINLIPVLKRINGVGSASAFSSRDYSMRIWLKANIMANYGLIPSDITTALDDQNLEAAPGELGLQGEQAYQYTLKYKGKLQNATDFEDIIIKTTDDGRILRLKDVARVELGSQSYSTSTTIKGKPGTGVAIAQSAGSNAQEVVAQSLAALKEASKNFPEGIKYTEMVNANDFLDASIEKVIHTLLEAFLLVFLVVFIFLQDWRSTLIPAISVPVAVVGTFFFLSVFGFTINLLTLFALMLAIGIVVDDAIVVVEAVHAKLDSGYKSARKASLDAMSEISGAIISITLVMSAVFIPVTFISGSSGVFYQQFGITLAIAIILSAINALTLSPALCALLLKPHEEHQSKSYLQRFYVAFNVGFEKTTSKYKNALTFLIRKKAIVIGVIVVFIGLFVYLMNTTATGFVPDEDQGIVFADVSLPAASSLERTDEVLDELQKIVEDIPEVNAFLRATGRGFISGTGSNYGMFILKLKPWDERTGDGQSVQDIINQLFAKTATMKDARMIFFAPPTVTGFGLSNGFEVQLQDQSGGTVDALYKVSQDFIEALSKRPEIQYASTTFDPTFPQYEVVVDVAKTKLAGLDVEGVLSVMQGYLSGVYASNFNKFGKQYRVIYQGEPNFRANLESLNAIKVKNANGVMAPITEFITLKRVYGPQSLTRFNLFTAAKISGAPNAGYSSGDAINAIEEVAAETLPTGYGYEFSGMTREEISAGSQTVYIFMLCFIFVYFLLCAQYESFILPVAVLLSVPAGLSGVLIFANLFGISNNIYIQITLVMLIGLLAKNAILIVEFAIQRRREGESIIQSGIDGAIARFRPILMTSFAFIFGLFPLMISTGAGAVGNRAIGTGAIGGMLIGTILGIMVVPVLFIIFQTLQEKIVGVPNHDWGDEDDEDENELPLHS</sequence>
<keyword evidence="4" id="KW-1003">Cell membrane</keyword>
<dbReference type="AlphaFoldDB" id="A0A516GU65"/>
<feature type="transmembrane region" description="Helical" evidence="9">
    <location>
        <begin position="435"/>
        <end position="455"/>
    </location>
</feature>
<dbReference type="NCBIfam" id="TIGR00915">
    <property type="entry name" value="2A0602"/>
    <property type="match status" value="1"/>
</dbReference>
<feature type="transmembrane region" description="Helical" evidence="9">
    <location>
        <begin position="536"/>
        <end position="553"/>
    </location>
</feature>
<dbReference type="OrthoDB" id="9758940at2"/>
<dbReference type="PANTHER" id="PTHR32063:SF9">
    <property type="entry name" value="SIMILAR TO MULTIDRUG RESISTANCE PROTEIN MEXB"/>
    <property type="match status" value="1"/>
</dbReference>
<keyword evidence="5" id="KW-0997">Cell inner membrane</keyword>
<comment type="subcellular location">
    <subcellularLocation>
        <location evidence="1">Cell inner membrane</location>
        <topology evidence="1">Multi-pass membrane protein</topology>
    </subcellularLocation>
</comment>
<evidence type="ECO:0000256" key="6">
    <source>
        <dbReference type="ARBA" id="ARBA00022692"/>
    </source>
</evidence>
<gene>
    <name evidence="10" type="ORF">FNB79_13345</name>
</gene>
<dbReference type="FunFam" id="3.30.70.1430:FF:000001">
    <property type="entry name" value="Efflux pump membrane transporter"/>
    <property type="match status" value="1"/>
</dbReference>
<feature type="transmembrane region" description="Helical" evidence="9">
    <location>
        <begin position="467"/>
        <end position="494"/>
    </location>
</feature>
<accession>A0A516GU65</accession>
<evidence type="ECO:0000256" key="1">
    <source>
        <dbReference type="ARBA" id="ARBA00004429"/>
    </source>
</evidence>
<name>A0A516GU65_9FLAO</name>
<dbReference type="RefSeq" id="WP_143381785.1">
    <property type="nucleotide sequence ID" value="NZ_CP041637.1"/>
</dbReference>
<dbReference type="KEGG" id="fop:FNB79_13345"/>
<dbReference type="InterPro" id="IPR001036">
    <property type="entry name" value="Acrflvin-R"/>
</dbReference>
<dbReference type="InterPro" id="IPR027463">
    <property type="entry name" value="AcrB_DN_DC_subdom"/>
</dbReference>
<feature type="transmembrane region" description="Helical" evidence="9">
    <location>
        <begin position="967"/>
        <end position="986"/>
    </location>
</feature>
<dbReference type="Pfam" id="PF00873">
    <property type="entry name" value="ACR_tran"/>
    <property type="match status" value="1"/>
</dbReference>
<evidence type="ECO:0000256" key="8">
    <source>
        <dbReference type="ARBA" id="ARBA00023136"/>
    </source>
</evidence>
<dbReference type="SUPFAM" id="SSF82693">
    <property type="entry name" value="Multidrug efflux transporter AcrB pore domain, PN1, PN2, PC1 and PC2 subdomains"/>
    <property type="match status" value="4"/>
</dbReference>
<feature type="transmembrane region" description="Helical" evidence="9">
    <location>
        <begin position="921"/>
        <end position="946"/>
    </location>
</feature>
<feature type="transmembrane region" description="Helical" evidence="9">
    <location>
        <begin position="998"/>
        <end position="1024"/>
    </location>
</feature>
<feature type="transmembrane region" description="Helical" evidence="9">
    <location>
        <begin position="337"/>
        <end position="356"/>
    </location>
</feature>
<evidence type="ECO:0000313" key="11">
    <source>
        <dbReference type="Proteomes" id="UP000319209"/>
    </source>
</evidence>
<keyword evidence="6 9" id="KW-0812">Transmembrane</keyword>
<dbReference type="Gene3D" id="3.30.70.1320">
    <property type="entry name" value="Multidrug efflux transporter AcrB pore domain like"/>
    <property type="match status" value="1"/>
</dbReference>
<dbReference type="PRINTS" id="PR00702">
    <property type="entry name" value="ACRIFLAVINRP"/>
</dbReference>
<dbReference type="Proteomes" id="UP000319209">
    <property type="component" value="Chromosome"/>
</dbReference>
<dbReference type="Gene3D" id="3.30.2090.10">
    <property type="entry name" value="Multidrug efflux transporter AcrB TolC docking domain, DN and DC subdomains"/>
    <property type="match status" value="2"/>
</dbReference>
<dbReference type="GO" id="GO:0015562">
    <property type="term" value="F:efflux transmembrane transporter activity"/>
    <property type="evidence" value="ECO:0007669"/>
    <property type="project" value="InterPro"/>
</dbReference>
<feature type="transmembrane region" description="Helical" evidence="9">
    <location>
        <begin position="393"/>
        <end position="414"/>
    </location>
</feature>
<dbReference type="GO" id="GO:0042910">
    <property type="term" value="F:xenobiotic transmembrane transporter activity"/>
    <property type="evidence" value="ECO:0007669"/>
    <property type="project" value="TreeGrafter"/>
</dbReference>
<dbReference type="Gene3D" id="3.30.70.1440">
    <property type="entry name" value="Multidrug efflux transporter AcrB pore domain"/>
    <property type="match status" value="1"/>
</dbReference>
<dbReference type="PANTHER" id="PTHR32063">
    <property type="match status" value="1"/>
</dbReference>
<dbReference type="SUPFAM" id="SSF82714">
    <property type="entry name" value="Multidrug efflux transporter AcrB TolC docking domain, DN and DC subdomains"/>
    <property type="match status" value="2"/>
</dbReference>
<organism evidence="10 11">
    <name type="scientific">Formosa sediminum</name>
    <dbReference type="NCBI Taxonomy" id="2594004"/>
    <lineage>
        <taxon>Bacteria</taxon>
        <taxon>Pseudomonadati</taxon>
        <taxon>Bacteroidota</taxon>
        <taxon>Flavobacteriia</taxon>
        <taxon>Flavobacteriales</taxon>
        <taxon>Flavobacteriaceae</taxon>
        <taxon>Formosa</taxon>
    </lineage>
</organism>
<dbReference type="FunFam" id="1.20.1640.10:FF:000001">
    <property type="entry name" value="Efflux pump membrane transporter"/>
    <property type="match status" value="1"/>
</dbReference>
<evidence type="ECO:0000256" key="3">
    <source>
        <dbReference type="ARBA" id="ARBA00022448"/>
    </source>
</evidence>
<dbReference type="SUPFAM" id="SSF82866">
    <property type="entry name" value="Multidrug efflux transporter AcrB transmembrane domain"/>
    <property type="match status" value="2"/>
</dbReference>
<feature type="transmembrane region" description="Helical" evidence="9">
    <location>
        <begin position="891"/>
        <end position="915"/>
    </location>
</feature>
<dbReference type="Gene3D" id="1.20.1640.10">
    <property type="entry name" value="Multidrug efflux transporter AcrB transmembrane domain"/>
    <property type="match status" value="2"/>
</dbReference>
<evidence type="ECO:0000256" key="2">
    <source>
        <dbReference type="ARBA" id="ARBA00010942"/>
    </source>
</evidence>
<comment type="similarity">
    <text evidence="2">Belongs to the resistance-nodulation-cell division (RND) (TC 2.A.6) family.</text>
</comment>
<protein>
    <submittedName>
        <fullName evidence="10">Efflux RND transporter permease subunit</fullName>
    </submittedName>
</protein>
<dbReference type="EMBL" id="CP041637">
    <property type="protein sequence ID" value="QDO94910.1"/>
    <property type="molecule type" value="Genomic_DNA"/>
</dbReference>
<dbReference type="InterPro" id="IPR004764">
    <property type="entry name" value="MdtF-like"/>
</dbReference>
<keyword evidence="7 9" id="KW-1133">Transmembrane helix</keyword>
<keyword evidence="11" id="KW-1185">Reference proteome</keyword>
<reference evidence="10 11" key="1">
    <citation type="submission" date="2019-07" db="EMBL/GenBank/DDBJ databases">
        <title>Genome sequencing for Formosa sp. PS13.</title>
        <authorList>
            <person name="Park S.-J."/>
        </authorList>
    </citation>
    <scope>NUCLEOTIDE SEQUENCE [LARGE SCALE GENOMIC DNA]</scope>
    <source>
        <strain evidence="10 11">PS13</strain>
    </source>
</reference>
<feature type="transmembrane region" description="Helical" evidence="9">
    <location>
        <begin position="865"/>
        <end position="884"/>
    </location>
</feature>
<evidence type="ECO:0000256" key="9">
    <source>
        <dbReference type="SAM" id="Phobius"/>
    </source>
</evidence>
<evidence type="ECO:0000256" key="7">
    <source>
        <dbReference type="ARBA" id="ARBA00022989"/>
    </source>
</evidence>
<evidence type="ECO:0000256" key="5">
    <source>
        <dbReference type="ARBA" id="ARBA00022519"/>
    </source>
</evidence>
<evidence type="ECO:0000313" key="10">
    <source>
        <dbReference type="EMBL" id="QDO94910.1"/>
    </source>
</evidence>
<feature type="transmembrane region" description="Helical" evidence="9">
    <location>
        <begin position="12"/>
        <end position="32"/>
    </location>
</feature>
<dbReference type="Gene3D" id="3.30.70.1430">
    <property type="entry name" value="Multidrug efflux transporter AcrB pore domain"/>
    <property type="match status" value="2"/>
</dbReference>
<evidence type="ECO:0000256" key="4">
    <source>
        <dbReference type="ARBA" id="ARBA00022475"/>
    </source>
</evidence>
<keyword evidence="8 9" id="KW-0472">Membrane</keyword>
<proteinExistence type="inferred from homology"/>
<dbReference type="GO" id="GO:0009636">
    <property type="term" value="P:response to toxic substance"/>
    <property type="evidence" value="ECO:0007669"/>
    <property type="project" value="UniProtKB-ARBA"/>
</dbReference>
<feature type="transmembrane region" description="Helical" evidence="9">
    <location>
        <begin position="363"/>
        <end position="387"/>
    </location>
</feature>